<reference evidence="1" key="1">
    <citation type="submission" date="2020-06" db="EMBL/GenBank/DDBJ databases">
        <authorList>
            <person name="Li T."/>
            <person name="Hu X."/>
            <person name="Zhang T."/>
            <person name="Song X."/>
            <person name="Zhang H."/>
            <person name="Dai N."/>
            <person name="Sheng W."/>
            <person name="Hou X."/>
            <person name="Wei L."/>
        </authorList>
    </citation>
    <scope>NUCLEOTIDE SEQUENCE</scope>
    <source>
        <strain evidence="1">G01</strain>
        <tissue evidence="1">Leaf</tissue>
    </source>
</reference>
<dbReference type="AlphaFoldDB" id="A0AAW2QT05"/>
<evidence type="ECO:0000313" key="1">
    <source>
        <dbReference type="EMBL" id="KAL0370780.1"/>
    </source>
</evidence>
<sequence length="320" mass="37255">MIRTILETYGKASGQLINFDKSFIVFGSNAPQDTRNGLASALGIQIDAHPTKYLGLPFLIRRNKREIFSNIRERVWQQIGRWKEKLLSQGEIEGIPSDYFWNNSDKKKIHWISWDKMCRSKKDRGMGFRKLHAFNLAMLTKQGWRILNNPDLLVSQILKARYFPNDEFLNAKKRSNISFTWRSILVARPVIERGVRWRIGDGRKVRAWKDPWIPRLHYFCLFTPQHIFMPDITVVELMNVTGRDWNLNILEALFCAEDVDMIKSIPLGNYALEDSRVWNFNKNGHFSVKSAYQVALPIVAHESRREVGESSAPTAGWNFI</sequence>
<dbReference type="PANTHER" id="PTHR33116:SF86">
    <property type="entry name" value="REVERSE TRANSCRIPTASE DOMAIN-CONTAINING PROTEIN"/>
    <property type="match status" value="1"/>
</dbReference>
<gene>
    <name evidence="1" type="ORF">Sangu_0396100</name>
</gene>
<dbReference type="PANTHER" id="PTHR33116">
    <property type="entry name" value="REVERSE TRANSCRIPTASE ZINC-BINDING DOMAIN-CONTAINING PROTEIN-RELATED-RELATED"/>
    <property type="match status" value="1"/>
</dbReference>
<organism evidence="1">
    <name type="scientific">Sesamum angustifolium</name>
    <dbReference type="NCBI Taxonomy" id="2727405"/>
    <lineage>
        <taxon>Eukaryota</taxon>
        <taxon>Viridiplantae</taxon>
        <taxon>Streptophyta</taxon>
        <taxon>Embryophyta</taxon>
        <taxon>Tracheophyta</taxon>
        <taxon>Spermatophyta</taxon>
        <taxon>Magnoliopsida</taxon>
        <taxon>eudicotyledons</taxon>
        <taxon>Gunneridae</taxon>
        <taxon>Pentapetalae</taxon>
        <taxon>asterids</taxon>
        <taxon>lamiids</taxon>
        <taxon>Lamiales</taxon>
        <taxon>Pedaliaceae</taxon>
        <taxon>Sesamum</taxon>
    </lineage>
</organism>
<comment type="caution">
    <text evidence="1">The sequence shown here is derived from an EMBL/GenBank/DDBJ whole genome shotgun (WGS) entry which is preliminary data.</text>
</comment>
<dbReference type="EMBL" id="JACGWK010000002">
    <property type="protein sequence ID" value="KAL0370780.1"/>
    <property type="molecule type" value="Genomic_DNA"/>
</dbReference>
<protein>
    <submittedName>
        <fullName evidence="1">Ribonuclease H protein</fullName>
    </submittedName>
</protein>
<reference evidence="1" key="2">
    <citation type="journal article" date="2024" name="Plant">
        <title>Genomic evolution and insights into agronomic trait innovations of Sesamum species.</title>
        <authorList>
            <person name="Miao H."/>
            <person name="Wang L."/>
            <person name="Qu L."/>
            <person name="Liu H."/>
            <person name="Sun Y."/>
            <person name="Le M."/>
            <person name="Wang Q."/>
            <person name="Wei S."/>
            <person name="Zheng Y."/>
            <person name="Lin W."/>
            <person name="Duan Y."/>
            <person name="Cao H."/>
            <person name="Xiong S."/>
            <person name="Wang X."/>
            <person name="Wei L."/>
            <person name="Li C."/>
            <person name="Ma Q."/>
            <person name="Ju M."/>
            <person name="Zhao R."/>
            <person name="Li G."/>
            <person name="Mu C."/>
            <person name="Tian Q."/>
            <person name="Mei H."/>
            <person name="Zhang T."/>
            <person name="Gao T."/>
            <person name="Zhang H."/>
        </authorList>
    </citation>
    <scope>NUCLEOTIDE SEQUENCE</scope>
    <source>
        <strain evidence="1">G01</strain>
    </source>
</reference>
<proteinExistence type="predicted"/>
<name>A0AAW2QT05_9LAMI</name>
<accession>A0AAW2QT05</accession>